<name>A0ABY8X9I4_9PSEU</name>
<dbReference type="EMBL" id="CP127173">
    <property type="protein sequence ID" value="WIV52962.1"/>
    <property type="molecule type" value="Genomic_DNA"/>
</dbReference>
<dbReference type="Proteomes" id="UP001227101">
    <property type="component" value="Chromosome"/>
</dbReference>
<keyword evidence="1" id="KW-1133">Transmembrane helix</keyword>
<protein>
    <submittedName>
        <fullName evidence="2">LPXTG cell wall anchor domain-containing protein</fullName>
    </submittedName>
</protein>
<keyword evidence="1" id="KW-0472">Membrane</keyword>
<dbReference type="NCBIfam" id="TIGR01167">
    <property type="entry name" value="LPXTG_anchor"/>
    <property type="match status" value="1"/>
</dbReference>
<reference evidence="2 3" key="1">
    <citation type="submission" date="2023-06" db="EMBL/GenBank/DDBJ databases">
        <authorList>
            <person name="Oyuntsetseg B."/>
            <person name="Kim S.B."/>
        </authorList>
    </citation>
    <scope>NUCLEOTIDE SEQUENCE [LARGE SCALE GENOMIC DNA]</scope>
    <source>
        <strain evidence="2 3">2-2</strain>
    </source>
</reference>
<dbReference type="RefSeq" id="WP_285449360.1">
    <property type="nucleotide sequence ID" value="NZ_CP127173.1"/>
</dbReference>
<evidence type="ECO:0000313" key="2">
    <source>
        <dbReference type="EMBL" id="WIV52962.1"/>
    </source>
</evidence>
<gene>
    <name evidence="2" type="ORF">QP939_28945</name>
</gene>
<evidence type="ECO:0000256" key="1">
    <source>
        <dbReference type="SAM" id="Phobius"/>
    </source>
</evidence>
<proteinExistence type="predicted"/>
<sequence length="55" mass="5782">MYKPGPVGTGTAGGLAVTGASLSWWIALAVALVALGMMFVLFARRRRRTAEEADS</sequence>
<keyword evidence="3" id="KW-1185">Reference proteome</keyword>
<organism evidence="2 3">
    <name type="scientific">Amycolatopsis nalaikhensis</name>
    <dbReference type="NCBI Taxonomy" id="715472"/>
    <lineage>
        <taxon>Bacteria</taxon>
        <taxon>Bacillati</taxon>
        <taxon>Actinomycetota</taxon>
        <taxon>Actinomycetes</taxon>
        <taxon>Pseudonocardiales</taxon>
        <taxon>Pseudonocardiaceae</taxon>
        <taxon>Amycolatopsis</taxon>
    </lineage>
</organism>
<keyword evidence="1" id="KW-0812">Transmembrane</keyword>
<feature type="transmembrane region" description="Helical" evidence="1">
    <location>
        <begin position="22"/>
        <end position="43"/>
    </location>
</feature>
<evidence type="ECO:0000313" key="3">
    <source>
        <dbReference type="Proteomes" id="UP001227101"/>
    </source>
</evidence>
<accession>A0ABY8X9I4</accession>